<dbReference type="CDD" id="cd00383">
    <property type="entry name" value="trans_reg_C"/>
    <property type="match status" value="1"/>
</dbReference>
<dbReference type="Pfam" id="PF00486">
    <property type="entry name" value="Trans_reg_C"/>
    <property type="match status" value="1"/>
</dbReference>
<evidence type="ECO:0000256" key="7">
    <source>
        <dbReference type="PROSITE-ProRule" id="PRU01091"/>
    </source>
</evidence>
<sequence>MSTPMKGHPPLIPHAPARAIRVAVLEEDEAFRCDILLPALHDHGFSVHGMASAAELYRHMLSQQFDIVLLDISLPDEDGFTVAQHLRETLDIGIVILSDWAHRDHHIQALKRGADFYLAKPVDVDVLVASLHSLARRLALPMLHGIAANPQPSPSRWRMDAGGWRFVSPHGKVVALTSSERCVLTMLIAAGDQPVSREALAEALSQNAYDSDPHRLEMIIYRLRRKALAQAGQALSLITVRGKGYMLLCDL</sequence>
<evidence type="ECO:0000256" key="2">
    <source>
        <dbReference type="ARBA" id="ARBA00023012"/>
    </source>
</evidence>
<dbReference type="Pfam" id="PF00072">
    <property type="entry name" value="Response_reg"/>
    <property type="match status" value="1"/>
</dbReference>
<gene>
    <name evidence="10" type="ORF">GCM10007901_22230</name>
</gene>
<dbReference type="InterPro" id="IPR001789">
    <property type="entry name" value="Sig_transdc_resp-reg_receiver"/>
</dbReference>
<dbReference type="Gene3D" id="1.10.10.10">
    <property type="entry name" value="Winged helix-like DNA-binding domain superfamily/Winged helix DNA-binding domain"/>
    <property type="match status" value="1"/>
</dbReference>
<dbReference type="InterPro" id="IPR011006">
    <property type="entry name" value="CheY-like_superfamily"/>
</dbReference>
<proteinExistence type="predicted"/>
<dbReference type="SUPFAM" id="SSF46894">
    <property type="entry name" value="C-terminal effector domain of the bipartite response regulators"/>
    <property type="match status" value="1"/>
</dbReference>
<dbReference type="InterPro" id="IPR016032">
    <property type="entry name" value="Sig_transdc_resp-reg_C-effctor"/>
</dbReference>
<evidence type="ECO:0000256" key="1">
    <source>
        <dbReference type="ARBA" id="ARBA00022553"/>
    </source>
</evidence>
<accession>A0ABQ5XRB5</accession>
<dbReference type="RefSeq" id="WP_284320983.1">
    <property type="nucleotide sequence ID" value="NZ_BSOB01000017.1"/>
</dbReference>
<feature type="domain" description="OmpR/PhoB-type" evidence="9">
    <location>
        <begin position="149"/>
        <end position="249"/>
    </location>
</feature>
<dbReference type="InterPro" id="IPR001867">
    <property type="entry name" value="OmpR/PhoB-type_DNA-bd"/>
</dbReference>
<dbReference type="InterPro" id="IPR036388">
    <property type="entry name" value="WH-like_DNA-bd_sf"/>
</dbReference>
<dbReference type="GO" id="GO:0003677">
    <property type="term" value="F:DNA binding"/>
    <property type="evidence" value="ECO:0007669"/>
    <property type="project" value="UniProtKB-KW"/>
</dbReference>
<reference evidence="11" key="1">
    <citation type="journal article" date="2019" name="Int. J. Syst. Evol. Microbiol.">
        <title>The Global Catalogue of Microorganisms (GCM) 10K type strain sequencing project: providing services to taxonomists for standard genome sequencing and annotation.</title>
        <authorList>
            <consortium name="The Broad Institute Genomics Platform"/>
            <consortium name="The Broad Institute Genome Sequencing Center for Infectious Disease"/>
            <person name="Wu L."/>
            <person name="Ma J."/>
        </authorList>
    </citation>
    <scope>NUCLEOTIDE SEQUENCE [LARGE SCALE GENOMIC DNA]</scope>
    <source>
        <strain evidence="11">NBRC 111980</strain>
    </source>
</reference>
<evidence type="ECO:0000313" key="10">
    <source>
        <dbReference type="EMBL" id="GLQ93272.1"/>
    </source>
</evidence>
<evidence type="ECO:0000256" key="6">
    <source>
        <dbReference type="PROSITE-ProRule" id="PRU00169"/>
    </source>
</evidence>
<dbReference type="CDD" id="cd00156">
    <property type="entry name" value="REC"/>
    <property type="match status" value="1"/>
</dbReference>
<dbReference type="PROSITE" id="PS50110">
    <property type="entry name" value="RESPONSE_REGULATORY"/>
    <property type="match status" value="1"/>
</dbReference>
<evidence type="ECO:0000256" key="5">
    <source>
        <dbReference type="ARBA" id="ARBA00023163"/>
    </source>
</evidence>
<keyword evidence="1 6" id="KW-0597">Phosphoprotein</keyword>
<dbReference type="PANTHER" id="PTHR48111:SF1">
    <property type="entry name" value="TWO-COMPONENT RESPONSE REGULATOR ORR33"/>
    <property type="match status" value="1"/>
</dbReference>
<evidence type="ECO:0000256" key="3">
    <source>
        <dbReference type="ARBA" id="ARBA00023015"/>
    </source>
</evidence>
<evidence type="ECO:0000313" key="11">
    <source>
        <dbReference type="Proteomes" id="UP001156670"/>
    </source>
</evidence>
<dbReference type="PROSITE" id="PS51755">
    <property type="entry name" value="OMPR_PHOB"/>
    <property type="match status" value="1"/>
</dbReference>
<dbReference type="SUPFAM" id="SSF52172">
    <property type="entry name" value="CheY-like"/>
    <property type="match status" value="1"/>
</dbReference>
<feature type="modified residue" description="4-aspartylphosphate" evidence="6">
    <location>
        <position position="71"/>
    </location>
</feature>
<evidence type="ECO:0000256" key="4">
    <source>
        <dbReference type="ARBA" id="ARBA00023125"/>
    </source>
</evidence>
<feature type="DNA-binding region" description="OmpR/PhoB-type" evidence="7">
    <location>
        <begin position="149"/>
        <end position="249"/>
    </location>
</feature>
<keyword evidence="4 7" id="KW-0238">DNA-binding</keyword>
<evidence type="ECO:0000259" key="8">
    <source>
        <dbReference type="PROSITE" id="PS50110"/>
    </source>
</evidence>
<name>A0ABQ5XRB5_9GAMM</name>
<evidence type="ECO:0000259" key="9">
    <source>
        <dbReference type="PROSITE" id="PS51755"/>
    </source>
</evidence>
<dbReference type="SMART" id="SM00862">
    <property type="entry name" value="Trans_reg_C"/>
    <property type="match status" value="1"/>
</dbReference>
<feature type="domain" description="Response regulatory" evidence="8">
    <location>
        <begin position="22"/>
        <end position="135"/>
    </location>
</feature>
<dbReference type="SMART" id="SM00448">
    <property type="entry name" value="REC"/>
    <property type="match status" value="1"/>
</dbReference>
<dbReference type="InterPro" id="IPR039420">
    <property type="entry name" value="WalR-like"/>
</dbReference>
<dbReference type="EMBL" id="BSOB01000017">
    <property type="protein sequence ID" value="GLQ93272.1"/>
    <property type="molecule type" value="Genomic_DNA"/>
</dbReference>
<organism evidence="10 11">
    <name type="scientific">Dyella acidisoli</name>
    <dbReference type="NCBI Taxonomy" id="1867834"/>
    <lineage>
        <taxon>Bacteria</taxon>
        <taxon>Pseudomonadati</taxon>
        <taxon>Pseudomonadota</taxon>
        <taxon>Gammaproteobacteria</taxon>
        <taxon>Lysobacterales</taxon>
        <taxon>Rhodanobacteraceae</taxon>
        <taxon>Dyella</taxon>
    </lineage>
</organism>
<keyword evidence="3" id="KW-0805">Transcription regulation</keyword>
<keyword evidence="5" id="KW-0804">Transcription</keyword>
<dbReference type="PANTHER" id="PTHR48111">
    <property type="entry name" value="REGULATOR OF RPOS"/>
    <property type="match status" value="1"/>
</dbReference>
<dbReference type="Gene3D" id="3.40.50.2300">
    <property type="match status" value="1"/>
</dbReference>
<comment type="caution">
    <text evidence="10">The sequence shown here is derived from an EMBL/GenBank/DDBJ whole genome shotgun (WGS) entry which is preliminary data.</text>
</comment>
<protein>
    <submittedName>
        <fullName evidence="10">DNA-binding response regulator</fullName>
    </submittedName>
</protein>
<dbReference type="Proteomes" id="UP001156670">
    <property type="component" value="Unassembled WGS sequence"/>
</dbReference>
<keyword evidence="11" id="KW-1185">Reference proteome</keyword>
<keyword evidence="2" id="KW-0902">Two-component regulatory system</keyword>